<keyword evidence="4" id="KW-0067">ATP-binding</keyword>
<dbReference type="InterPro" id="IPR027417">
    <property type="entry name" value="P-loop_NTPase"/>
</dbReference>
<name>A0A4R3TGQ0_9FIRM</name>
<evidence type="ECO:0000313" key="8">
    <source>
        <dbReference type="EMBL" id="TCU60546.1"/>
    </source>
</evidence>
<evidence type="ECO:0000256" key="3">
    <source>
        <dbReference type="ARBA" id="ARBA00022741"/>
    </source>
</evidence>
<dbReference type="SUPFAM" id="SSF52540">
    <property type="entry name" value="P-loop containing nucleoside triphosphate hydrolases"/>
    <property type="match status" value="1"/>
</dbReference>
<keyword evidence="3" id="KW-0547">Nucleotide-binding</keyword>
<keyword evidence="9" id="KW-1185">Reference proteome</keyword>
<proteinExistence type="inferred from homology"/>
<dbReference type="RefSeq" id="WP_008978695.1">
    <property type="nucleotide sequence ID" value="NZ_DBGDHU010000001.1"/>
</dbReference>
<evidence type="ECO:0000313" key="9">
    <source>
        <dbReference type="Proteomes" id="UP000295773"/>
    </source>
</evidence>
<evidence type="ECO:0000256" key="2">
    <source>
        <dbReference type="ARBA" id="ARBA00011963"/>
    </source>
</evidence>
<organism evidence="8 9">
    <name type="scientific">Longicatena caecimuris</name>
    <dbReference type="NCBI Taxonomy" id="1796635"/>
    <lineage>
        <taxon>Bacteria</taxon>
        <taxon>Bacillati</taxon>
        <taxon>Bacillota</taxon>
        <taxon>Erysipelotrichia</taxon>
        <taxon>Erysipelotrichales</taxon>
        <taxon>Erysipelotrichaceae</taxon>
        <taxon>Longicatena</taxon>
    </lineage>
</organism>
<evidence type="ECO:0000256" key="1">
    <source>
        <dbReference type="ARBA" id="ARBA00009104"/>
    </source>
</evidence>
<accession>A0A4R3TGQ0</accession>
<evidence type="ECO:0000256" key="5">
    <source>
        <dbReference type="ARBA" id="ARBA00032897"/>
    </source>
</evidence>
<dbReference type="InterPro" id="IPR010488">
    <property type="entry name" value="Zeta_toxin_domain"/>
</dbReference>
<comment type="catalytic activity">
    <reaction evidence="6">
        <text>UDP-N-acetyl-alpha-D-glucosamine + ATP = UDP-N-acetyl-alpha-D-glucosamine 3'-phosphate + ADP + H(+)</text>
        <dbReference type="Rhea" id="RHEA:32671"/>
        <dbReference type="ChEBI" id="CHEBI:15378"/>
        <dbReference type="ChEBI" id="CHEBI:30616"/>
        <dbReference type="ChEBI" id="CHEBI:57705"/>
        <dbReference type="ChEBI" id="CHEBI:64353"/>
        <dbReference type="ChEBI" id="CHEBI:456216"/>
        <dbReference type="EC" id="2.7.1.176"/>
    </reaction>
</comment>
<evidence type="ECO:0000256" key="4">
    <source>
        <dbReference type="ARBA" id="ARBA00022840"/>
    </source>
</evidence>
<evidence type="ECO:0000256" key="6">
    <source>
        <dbReference type="ARBA" id="ARBA00048178"/>
    </source>
</evidence>
<comment type="similarity">
    <text evidence="1">Belongs to the zeta toxin family.</text>
</comment>
<dbReference type="Proteomes" id="UP000295773">
    <property type="component" value="Unassembled WGS sequence"/>
</dbReference>
<dbReference type="AlphaFoldDB" id="A0A4R3TGQ0"/>
<evidence type="ECO:0000259" key="7">
    <source>
        <dbReference type="Pfam" id="PF06414"/>
    </source>
</evidence>
<dbReference type="Gene3D" id="3.40.50.300">
    <property type="entry name" value="P-loop containing nucleotide triphosphate hydrolases"/>
    <property type="match status" value="1"/>
</dbReference>
<gene>
    <name evidence="8" type="ORF">EDD61_10655</name>
</gene>
<dbReference type="EMBL" id="SMBP01000006">
    <property type="protein sequence ID" value="TCU60546.1"/>
    <property type="molecule type" value="Genomic_DNA"/>
</dbReference>
<reference evidence="8 9" key="1">
    <citation type="submission" date="2019-03" db="EMBL/GenBank/DDBJ databases">
        <title>Genomic Encyclopedia of Type Strains, Phase IV (KMG-IV): sequencing the most valuable type-strain genomes for metagenomic binning, comparative biology and taxonomic classification.</title>
        <authorList>
            <person name="Goeker M."/>
        </authorList>
    </citation>
    <scope>NUCLEOTIDE SEQUENCE [LARGE SCALE GENOMIC DNA]</scope>
    <source>
        <strain evidence="8 9">DSM 29481</strain>
    </source>
</reference>
<dbReference type="Pfam" id="PF06414">
    <property type="entry name" value="Zeta_toxin"/>
    <property type="match status" value="1"/>
</dbReference>
<sequence length="210" mass="24762">MKKYLILIAGCPATGKSYLIREIKTMLPTVFTITPDEGKEMLADAIGFHSKEEKKALEKRVWRFYYRVLDTYMEAGKQIIVSEYPFSDKQKPCLQALSELYGYQVITIRLIADFEILWQRRRDRDLYSDIHLCHIMTHYQYQDTLQDHRLADDLITKEAFKAIIEERQYNAFALGELHEFDVSDFTKVDYQPFLTALKRRIEENDKEAGA</sequence>
<dbReference type="EC" id="2.7.1.176" evidence="2"/>
<protein>
    <recommendedName>
        <fullName evidence="5">UDP-N-acetylglucosamine kinase</fullName>
        <ecNumber evidence="2">2.7.1.176</ecNumber>
    </recommendedName>
    <alternativeName>
        <fullName evidence="5">UDP-N-acetylglucosamine kinase</fullName>
    </alternativeName>
</protein>
<comment type="caution">
    <text evidence="8">The sequence shown here is derived from an EMBL/GenBank/DDBJ whole genome shotgun (WGS) entry which is preliminary data.</text>
</comment>
<feature type="domain" description="Zeta toxin" evidence="7">
    <location>
        <begin position="3"/>
        <end position="126"/>
    </location>
</feature>